<feature type="region of interest" description="Disordered" evidence="2">
    <location>
        <begin position="1220"/>
        <end position="1247"/>
    </location>
</feature>
<feature type="region of interest" description="Disordered" evidence="2">
    <location>
        <begin position="188"/>
        <end position="279"/>
    </location>
</feature>
<feature type="compositionally biased region" description="Polar residues" evidence="2">
    <location>
        <begin position="744"/>
        <end position="757"/>
    </location>
</feature>
<dbReference type="GO" id="GO:0005634">
    <property type="term" value="C:nucleus"/>
    <property type="evidence" value="ECO:0007669"/>
    <property type="project" value="InterPro"/>
</dbReference>
<protein>
    <submittedName>
        <fullName evidence="3">BZ3500_MvSof-1268-A1-R1_Chr9g10442 protein</fullName>
    </submittedName>
</protein>
<feature type="compositionally biased region" description="Polar residues" evidence="2">
    <location>
        <begin position="218"/>
        <end position="228"/>
    </location>
</feature>
<evidence type="ECO:0000313" key="4">
    <source>
        <dbReference type="Proteomes" id="UP000249723"/>
    </source>
</evidence>
<proteinExistence type="predicted"/>
<feature type="compositionally biased region" description="Basic and acidic residues" evidence="2">
    <location>
        <begin position="1274"/>
        <end position="1285"/>
    </location>
</feature>
<feature type="compositionally biased region" description="Basic and acidic residues" evidence="2">
    <location>
        <begin position="87"/>
        <end position="102"/>
    </location>
</feature>
<feature type="region of interest" description="Disordered" evidence="2">
    <location>
        <begin position="1"/>
        <end position="167"/>
    </location>
</feature>
<evidence type="ECO:0000256" key="1">
    <source>
        <dbReference type="SAM" id="Coils"/>
    </source>
</evidence>
<gene>
    <name evidence="3" type="ORF">BZ3500_MVSOF-1268-A1-R1_CHR9G10442</name>
</gene>
<sequence length="1285" mass="138418">MSSNNDLSGHSTTTTTTGGSSRGGHRADTEASSSVDPGASTSTTPSGADSRAPWPAAADDRSTAGSGALGLPSSSSSSTWPLHPSHPKVDSQLDLIREDEQHTMYPAGSSSHHHRHHHHHHHPSTQDGHSHGHAPSHASHRHPLSRQESSASDFDGPKFEYGPTTSTSIAGFTHAPWTHLSKPLPDTLGRAHVIPRSNKGKGRAIDGVGGVDDKDSLENASLRPSVSASLPPDTSDDETDESDENDDDDDEEDDDEEGAFEVVKTERHRDRGRTSTKLPKGLVQIRRDPMIRIRRVGALGISVSSNDSDGDENMEEAVMSEEKGISDDREEAGITAGTSSLDSAGELEARKAKGTRRISQALGASNEEFRTIVDDLALENQALKAKLRRYEAARVPATLKRDRLFEIRYFEGLSEEKREDLETFLTRYVQGISQLHDTSTPSPAVASAATTSTTAEHRPQVLLHSSHSIASTVLPSLPPPKIPDRKFHRSRKSASSERDVLAGPSDFGFEPTSTTGTGAGIKIDSSSDSDRKKRKQKKHKKARKHTHADDIEGPSKAVDAATTSGDTGETTPTKEDEPTAIWATRENTQRPSVTIDDKSMSTAQAIVNSIEKLFRNSFEARCKGMKGTRSNEEYLSELLEQDFLSNGWVYLKLVCTMAMTHRFSVTMPFIESAIRTLSTRLEVSSSGAKVRWKGPDLFKPQTGGSIKEDRATPMVVTGPFTNAMVPSYADRQRALDQRRLSWHAPSSTGLDSSNSDMTGDRERSWNSGSGPVASTAATSLYPDSVVCKLEGANASTVAPSQITRHTPTTAAVQRLGLSPGSQIHPLGSESKVQSVRAAAASSVGRRTQNSPGSHATKSSTSPPIKVSTHTPYLPFFSRCDHVLVRSSRAASSRGAASTAGGNSSAQASGSEPKRVVAADEDEAVDDEIGITGTMLFYADAKFCSDLSKEPLSEVCPSDRNAPRPLGHRPREEGSVERSPSPDGATILGKAVRVVLPIEDDEAMDVDGKGLLHFDDGVAMQPSKNTSANEPLSFGQLQGLKTSGMSDVSPADAFTIVVTLRFDDLPEPTIEKRTRPDAAITGEPSTKRPRFKRHQIVDTRMIPHPPTSSVRPRLRKGLSHVSSSSSNGGATSDETDADLPLRGIPLLLRQPSQADGASLIDSTFVSYIRETLWRRSHSQVLTSHSPPQSGPTSHVHMPSPDYLASLNLPVYTWSPHAPSSRFHWSQSSRGPSTGMNHRPRSHRSTTNAPLLRLGDSVLPIQGTDGGDMMTTSSEEDVRAIDLDESV</sequence>
<feature type="region of interest" description="Disordered" evidence="2">
    <location>
        <begin position="1100"/>
        <end position="1136"/>
    </location>
</feature>
<feature type="region of interest" description="Disordered" evidence="2">
    <location>
        <begin position="470"/>
        <end position="579"/>
    </location>
</feature>
<keyword evidence="1" id="KW-0175">Coiled coil</keyword>
<feature type="coiled-coil region" evidence="1">
    <location>
        <begin position="366"/>
        <end position="393"/>
    </location>
</feature>
<dbReference type="Pfam" id="PF09421">
    <property type="entry name" value="FRQ"/>
    <property type="match status" value="2"/>
</dbReference>
<feature type="compositionally biased region" description="Low complexity" evidence="2">
    <location>
        <begin position="438"/>
        <end position="454"/>
    </location>
</feature>
<feature type="compositionally biased region" description="Basic residues" evidence="2">
    <location>
        <begin position="532"/>
        <end position="546"/>
    </location>
</feature>
<dbReference type="Proteomes" id="UP000249723">
    <property type="component" value="Unassembled WGS sequence"/>
</dbReference>
<name>A0A2X0KFL0_9BASI</name>
<feature type="region of interest" description="Disordered" evidence="2">
    <location>
        <begin position="1178"/>
        <end position="1197"/>
    </location>
</feature>
<keyword evidence="4" id="KW-1185">Reference proteome</keyword>
<feature type="compositionally biased region" description="Basic residues" evidence="2">
    <location>
        <begin position="131"/>
        <end position="144"/>
    </location>
</feature>
<dbReference type="OrthoDB" id="2536795at2759"/>
<dbReference type="STRING" id="289078.A0A2X0KFL0"/>
<reference evidence="4" key="1">
    <citation type="submission" date="2016-10" db="EMBL/GenBank/DDBJ databases">
        <authorList>
            <person name="Jeantristanb JTB J.-T."/>
            <person name="Ricardo R."/>
        </authorList>
    </citation>
    <scope>NUCLEOTIDE SEQUENCE [LARGE SCALE GENOMIC DNA]</scope>
</reference>
<accession>A0A2X0KFL0</accession>
<feature type="region of interest" description="Disordered" evidence="2">
    <location>
        <begin position="740"/>
        <end position="772"/>
    </location>
</feature>
<feature type="compositionally biased region" description="Low complexity" evidence="2">
    <location>
        <begin position="63"/>
        <end position="83"/>
    </location>
</feature>
<feature type="region of interest" description="Disordered" evidence="2">
    <location>
        <begin position="1259"/>
        <end position="1285"/>
    </location>
</feature>
<dbReference type="InterPro" id="IPR018554">
    <property type="entry name" value="FRQ"/>
</dbReference>
<feature type="compositionally biased region" description="Acidic residues" evidence="2">
    <location>
        <begin position="234"/>
        <end position="259"/>
    </location>
</feature>
<feature type="region of interest" description="Disordered" evidence="2">
    <location>
        <begin position="892"/>
        <end position="917"/>
    </location>
</feature>
<organism evidence="3 4">
    <name type="scientific">Microbotryum saponariae</name>
    <dbReference type="NCBI Taxonomy" id="289078"/>
    <lineage>
        <taxon>Eukaryota</taxon>
        <taxon>Fungi</taxon>
        <taxon>Dikarya</taxon>
        <taxon>Basidiomycota</taxon>
        <taxon>Pucciniomycotina</taxon>
        <taxon>Microbotryomycetes</taxon>
        <taxon>Microbotryales</taxon>
        <taxon>Microbotryaceae</taxon>
        <taxon>Microbotryum</taxon>
    </lineage>
</organism>
<evidence type="ECO:0000256" key="2">
    <source>
        <dbReference type="SAM" id="MobiDB-lite"/>
    </source>
</evidence>
<feature type="region of interest" description="Disordered" evidence="2">
    <location>
        <begin position="950"/>
        <end position="983"/>
    </location>
</feature>
<dbReference type="EMBL" id="FMWP01000107">
    <property type="protein sequence ID" value="SDA00098.1"/>
    <property type="molecule type" value="Genomic_DNA"/>
</dbReference>
<dbReference type="GO" id="GO:0005737">
    <property type="term" value="C:cytoplasm"/>
    <property type="evidence" value="ECO:0007669"/>
    <property type="project" value="InterPro"/>
</dbReference>
<dbReference type="GO" id="GO:0007623">
    <property type="term" value="P:circadian rhythm"/>
    <property type="evidence" value="ECO:0007669"/>
    <property type="project" value="InterPro"/>
</dbReference>
<feature type="compositionally biased region" description="Low complexity" evidence="2">
    <location>
        <begin position="8"/>
        <end position="19"/>
    </location>
</feature>
<feature type="compositionally biased region" description="Low complexity" evidence="2">
    <location>
        <begin position="892"/>
        <end position="910"/>
    </location>
</feature>
<feature type="region of interest" description="Disordered" evidence="2">
    <location>
        <begin position="435"/>
        <end position="456"/>
    </location>
</feature>
<feature type="compositionally biased region" description="Low complexity" evidence="2">
    <location>
        <begin position="832"/>
        <end position="846"/>
    </location>
</feature>
<feature type="compositionally biased region" description="Polar residues" evidence="2">
    <location>
        <begin position="30"/>
        <end position="47"/>
    </location>
</feature>
<evidence type="ECO:0000313" key="3">
    <source>
        <dbReference type="EMBL" id="SDA00098.1"/>
    </source>
</evidence>
<feature type="compositionally biased region" description="Basic residues" evidence="2">
    <location>
        <begin position="111"/>
        <end position="123"/>
    </location>
</feature>
<feature type="compositionally biased region" description="Polar residues" evidence="2">
    <location>
        <begin position="1178"/>
        <end position="1191"/>
    </location>
</feature>
<feature type="compositionally biased region" description="Basic and acidic residues" evidence="2">
    <location>
        <begin position="263"/>
        <end position="273"/>
    </location>
</feature>
<feature type="compositionally biased region" description="Low complexity" evidence="2">
    <location>
        <begin position="559"/>
        <end position="571"/>
    </location>
</feature>
<feature type="region of interest" description="Disordered" evidence="2">
    <location>
        <begin position="818"/>
        <end position="866"/>
    </location>
</feature>
<dbReference type="GO" id="GO:0006355">
    <property type="term" value="P:regulation of DNA-templated transcription"/>
    <property type="evidence" value="ECO:0007669"/>
    <property type="project" value="InterPro"/>
</dbReference>
<feature type="compositionally biased region" description="Polar residues" evidence="2">
    <location>
        <begin position="1221"/>
        <end position="1234"/>
    </location>
</feature>
<feature type="compositionally biased region" description="Polar residues" evidence="2">
    <location>
        <begin position="847"/>
        <end position="866"/>
    </location>
</feature>